<dbReference type="GO" id="GO:0042176">
    <property type="term" value="P:regulation of protein catabolic process"/>
    <property type="evidence" value="ECO:0007669"/>
    <property type="project" value="InterPro"/>
</dbReference>
<feature type="domain" description="RPN1 N-terminal" evidence="10">
    <location>
        <begin position="29"/>
        <end position="322"/>
    </location>
</feature>
<comment type="subunit">
    <text evidence="7">Component of the 19S proteasome regulatory particle complex. The 26S proteasome consists of a 20S core particle (CP) and two 19S regulatory subunits (RP). The regulatory particle is made of a lid composed of 9 subunits, a base containing 6 ATPases and few additional components including PSMD2. Interacts with RPGRIP1L. Interacts with CRY1 in a KDM8-dependent manner. Interacts (via C-terminus) with phosphatase UBLCP1 (via ubiquitin-like domain); the interaction recruits UBLCP1 to the 19S regulatory particle where it dephosphorylates 19S subunit PSMC2/RPT1 which impairs PSMC2 ATPase activity and disrupts 26S proteasome assembly.</text>
</comment>
<dbReference type="PANTHER" id="PTHR10943">
    <property type="entry name" value="26S PROTEASOME NON-ATPASE REGULATORY SUBUNIT"/>
    <property type="match status" value="1"/>
</dbReference>
<protein>
    <recommendedName>
        <fullName evidence="4 8">26S proteasome non-ATPase regulatory subunit 2</fullName>
    </recommendedName>
</protein>
<keyword evidence="6 8" id="KW-0647">Proteasome</keyword>
<evidence type="ECO:0000256" key="9">
    <source>
        <dbReference type="SAM" id="MobiDB-lite"/>
    </source>
</evidence>
<comment type="caution">
    <text evidence="12">The sequence shown here is derived from an EMBL/GenBank/DDBJ whole genome shotgun (WGS) entry which is preliminary data.</text>
</comment>
<dbReference type="InterPro" id="IPR011989">
    <property type="entry name" value="ARM-like"/>
</dbReference>
<evidence type="ECO:0000256" key="4">
    <source>
        <dbReference type="ARBA" id="ARBA00014928"/>
    </source>
</evidence>
<feature type="domain" description="26S proteasome non-ATPase regulatory subunit RPN1 C-terminal" evidence="11">
    <location>
        <begin position="829"/>
        <end position="879"/>
    </location>
</feature>
<dbReference type="InterPro" id="IPR016024">
    <property type="entry name" value="ARM-type_fold"/>
</dbReference>
<dbReference type="EMBL" id="JBBCAQ010000022">
    <property type="protein sequence ID" value="KAK7590824.1"/>
    <property type="molecule type" value="Genomic_DNA"/>
</dbReference>
<dbReference type="SUPFAM" id="SSF48371">
    <property type="entry name" value="ARM repeat"/>
    <property type="match status" value="1"/>
</dbReference>
<dbReference type="PANTHER" id="PTHR10943:SF1">
    <property type="entry name" value="26S PROTEASOME NON-ATPASE REGULATORY SUBUNIT 2"/>
    <property type="match status" value="1"/>
</dbReference>
<reference evidence="12 13" key="1">
    <citation type="submission" date="2024-03" db="EMBL/GenBank/DDBJ databases">
        <title>Adaptation during the transition from Ophiocordyceps entomopathogen to insect associate is accompanied by gene loss and intensified selection.</title>
        <authorList>
            <person name="Ward C.M."/>
            <person name="Onetto C.A."/>
            <person name="Borneman A.R."/>
        </authorList>
    </citation>
    <scope>NUCLEOTIDE SEQUENCE [LARGE SCALE GENOMIC DNA]</scope>
    <source>
        <strain evidence="12">AWRI1</strain>
        <tissue evidence="12">Single Adult Female</tissue>
    </source>
</reference>
<evidence type="ECO:0000256" key="1">
    <source>
        <dbReference type="ARBA" id="ARBA00002362"/>
    </source>
</evidence>
<comment type="similarity">
    <text evidence="3 8">Belongs to the proteasome subunit S2 family.</text>
</comment>
<feature type="region of interest" description="Disordered" evidence="9">
    <location>
        <begin position="1"/>
        <end position="23"/>
    </location>
</feature>
<evidence type="ECO:0000256" key="6">
    <source>
        <dbReference type="ARBA" id="ARBA00022942"/>
    </source>
</evidence>
<dbReference type="FunFam" id="1.25.10.10:FF:000026">
    <property type="entry name" value="26S proteasome non-ATPase regulatory subunit 2"/>
    <property type="match status" value="1"/>
</dbReference>
<comment type="function">
    <text evidence="2">Binds to the intracellular domain of tumor necrosis factor type 1 receptor. The binding domain of TRAP1 and TRAP2 resides outside the death domain of TNFR1.</text>
</comment>
<dbReference type="InterPro" id="IPR002015">
    <property type="entry name" value="Proteasome/cyclosome_rpt"/>
</dbReference>
<dbReference type="GO" id="GO:0008540">
    <property type="term" value="C:proteasome regulatory particle, base subcomplex"/>
    <property type="evidence" value="ECO:0007669"/>
    <property type="project" value="UniProtKB-UniRule"/>
</dbReference>
<keyword evidence="13" id="KW-1185">Reference proteome</keyword>
<comment type="function">
    <text evidence="1 8">Component of the 26S proteasome, a multiprotein complex involved in the ATP-dependent degradation of ubiquitinated proteins. This complex plays a key role in the maintenance of protein homeostasis by removing misfolded or damaged proteins, which could impair cellular functions, and by removing proteins whose functions are no longer required. Therefore, the proteasome participates in numerous cellular processes, including cell cycle progression, apoptosis, or DNA damage repair.</text>
</comment>
<name>A0AAN9Y482_9HEMI</name>
<dbReference type="GO" id="GO:0005634">
    <property type="term" value="C:nucleus"/>
    <property type="evidence" value="ECO:0007669"/>
    <property type="project" value="TreeGrafter"/>
</dbReference>
<dbReference type="GO" id="GO:0043161">
    <property type="term" value="P:proteasome-mediated ubiquitin-dependent protein catabolic process"/>
    <property type="evidence" value="ECO:0007669"/>
    <property type="project" value="TreeGrafter"/>
</dbReference>
<evidence type="ECO:0000313" key="12">
    <source>
        <dbReference type="EMBL" id="KAK7590824.1"/>
    </source>
</evidence>
<accession>A0AAN9Y482</accession>
<organism evidence="12 13">
    <name type="scientific">Parthenolecanium corni</name>
    <dbReference type="NCBI Taxonomy" id="536013"/>
    <lineage>
        <taxon>Eukaryota</taxon>
        <taxon>Metazoa</taxon>
        <taxon>Ecdysozoa</taxon>
        <taxon>Arthropoda</taxon>
        <taxon>Hexapoda</taxon>
        <taxon>Insecta</taxon>
        <taxon>Pterygota</taxon>
        <taxon>Neoptera</taxon>
        <taxon>Paraneoptera</taxon>
        <taxon>Hemiptera</taxon>
        <taxon>Sternorrhyncha</taxon>
        <taxon>Coccoidea</taxon>
        <taxon>Coccidae</taxon>
        <taxon>Parthenolecanium</taxon>
    </lineage>
</organism>
<dbReference type="Pfam" id="PF17781">
    <property type="entry name" value="RPN1_RPN2_N"/>
    <property type="match status" value="1"/>
</dbReference>
<dbReference type="GO" id="GO:0034515">
    <property type="term" value="C:proteasome storage granule"/>
    <property type="evidence" value="ECO:0007669"/>
    <property type="project" value="TreeGrafter"/>
</dbReference>
<gene>
    <name evidence="12" type="ORF">V9T40_002437</name>
</gene>
<dbReference type="Gene3D" id="1.25.10.10">
    <property type="entry name" value="Leucine-rich Repeat Variant"/>
    <property type="match status" value="1"/>
</dbReference>
<feature type="region of interest" description="Disordered" evidence="9">
    <location>
        <begin position="597"/>
        <end position="619"/>
    </location>
</feature>
<dbReference type="Proteomes" id="UP001367676">
    <property type="component" value="Unassembled WGS sequence"/>
</dbReference>
<dbReference type="Pfam" id="PF01851">
    <property type="entry name" value="PC_rep"/>
    <property type="match status" value="3"/>
</dbReference>
<evidence type="ECO:0000259" key="10">
    <source>
        <dbReference type="Pfam" id="PF17781"/>
    </source>
</evidence>
<dbReference type="InterPro" id="IPR040892">
    <property type="entry name" value="RPN1_N"/>
</dbReference>
<dbReference type="Pfam" id="PF18051">
    <property type="entry name" value="RPN1_C"/>
    <property type="match status" value="1"/>
</dbReference>
<dbReference type="InterPro" id="IPR016643">
    <property type="entry name" value="26S_Psome_Rpn1"/>
</dbReference>
<dbReference type="AlphaFoldDB" id="A0AAN9Y482"/>
<dbReference type="InterPro" id="IPR041433">
    <property type="entry name" value="RPN1_C"/>
</dbReference>
<sequence length="885" mass="97731">MTVTKEAEPAAKTTESNQSEEEKRLQEELNLLVEKILGNEKDMYLPALESMRDLIRTSTTSMTSVPMPLKYLHDHYTSLKEACSKMEGSARNLCCSIVSVLAMGQPQTPEFDCLKYCMLSNQKDVGDWGHEYVRQLEGEIAEEWNNPEADKTKLLELIKSIIDFDMRHNAEIQACDLLMEIDQLELLHMDQSNYLRVCLYLASCAAYVVEPERGLVLAGVMKHYLHFKEYPRALALAMLLNDTEKIKEIFYLCEDPTVRKQLAYMAGRQHISLELSDDLTDKADLVQILSNSHINDHFHSLARELDILEPKTPDEVYKTWLEGLVLRPSFNLDVPVDSAKHNLASTFVNAFVNAGFSRDKLVTIEDGSKWMYKNKQHGMLSAAASLGLIHLWDVDGGLTPIDKYLYTTEDYIKAGALLALGIVNVGVRNDCDPAFALLSDYVLNDSTTLRIGSVLGLGLAYAGTQHAEVTSLLLPVMADKKSTPEVVALAAISCGMINVGSGNSDVVSAILQTLLDLSLSELNEGTFSKFLPLALGLCYLGKKDSTDATLAALEVLPESFKSFAKITLEMCAFAGSGDVIVIQKLLHICSESQSYAKEEKKEDKKEKESDKKDDKRDSKKELISKQGIAALAVAVIAIGEETGTEMCTRIFGQLGRYAENAVRRTVPLAVALLSISNPQLNVIDVLNKYSHDLDEEVAINAIFSMGLVGAGTNNARLATMLRQLAQYHAKNSVHLFMVRIAQGLTHMGKGTMTLSPFHTDRQIMNPIAISGLLVTLFCFLDTKNIILGKSHYLLYTLATAMYPRWLVTLDEDLEPLPVTVRVGQAVDVIGKAGTPKTIAGVHTHTTPVLLAVGERAELATDDYQPLTPVMEGFVILRKKAPEESS</sequence>
<evidence type="ECO:0000313" key="13">
    <source>
        <dbReference type="Proteomes" id="UP001367676"/>
    </source>
</evidence>
<evidence type="ECO:0000256" key="2">
    <source>
        <dbReference type="ARBA" id="ARBA00004031"/>
    </source>
</evidence>
<dbReference type="GO" id="GO:0030234">
    <property type="term" value="F:enzyme regulator activity"/>
    <property type="evidence" value="ECO:0007669"/>
    <property type="project" value="UniProtKB-UniRule"/>
</dbReference>
<evidence type="ECO:0000259" key="11">
    <source>
        <dbReference type="Pfam" id="PF18051"/>
    </source>
</evidence>
<evidence type="ECO:0000256" key="7">
    <source>
        <dbReference type="ARBA" id="ARBA00046857"/>
    </source>
</evidence>
<dbReference type="PIRSF" id="PIRSF015965">
    <property type="entry name" value="26S_Psome_Rpn1"/>
    <property type="match status" value="1"/>
</dbReference>
<proteinExistence type="inferred from homology"/>
<evidence type="ECO:0000256" key="8">
    <source>
        <dbReference type="PIRNR" id="PIRNR015965"/>
    </source>
</evidence>
<evidence type="ECO:0000256" key="5">
    <source>
        <dbReference type="ARBA" id="ARBA00022737"/>
    </source>
</evidence>
<keyword evidence="5" id="KW-0677">Repeat</keyword>
<evidence type="ECO:0000256" key="3">
    <source>
        <dbReference type="ARBA" id="ARBA00005460"/>
    </source>
</evidence>